<comment type="caution">
    <text evidence="1">The sequence shown here is derived from an EMBL/GenBank/DDBJ whole genome shotgun (WGS) entry which is preliminary data.</text>
</comment>
<reference evidence="1 2" key="1">
    <citation type="submission" date="2021-01" db="EMBL/GenBank/DDBJ databases">
        <title>Paenibacillus sp.nov. isolated from the rhizosphere soil of tomato plant.</title>
        <authorList>
            <person name="Thin K.K."/>
            <person name="Zhang X."/>
            <person name="He S."/>
        </authorList>
    </citation>
    <scope>NUCLEOTIDE SEQUENCE [LARGE SCALE GENOMIC DNA]</scope>
    <source>
        <strain evidence="1 2">DXFW5</strain>
    </source>
</reference>
<evidence type="ECO:0000313" key="2">
    <source>
        <dbReference type="Proteomes" id="UP001516620"/>
    </source>
</evidence>
<dbReference type="EMBL" id="JADCNN020000003">
    <property type="protein sequence ID" value="MBM6995054.1"/>
    <property type="molecule type" value="Genomic_DNA"/>
</dbReference>
<keyword evidence="2" id="KW-1185">Reference proteome</keyword>
<protein>
    <submittedName>
        <fullName evidence="1">Uncharacterized protein</fullName>
    </submittedName>
</protein>
<proteinExistence type="predicted"/>
<accession>A0ABS2H535</accession>
<organism evidence="1 2">
    <name type="scientific">Paenibacillus rhizolycopersici</name>
    <dbReference type="NCBI Taxonomy" id="2780073"/>
    <lineage>
        <taxon>Bacteria</taxon>
        <taxon>Bacillati</taxon>
        <taxon>Bacillota</taxon>
        <taxon>Bacilli</taxon>
        <taxon>Bacillales</taxon>
        <taxon>Paenibacillaceae</taxon>
        <taxon>Paenibacillus</taxon>
    </lineage>
</organism>
<sequence>MRFKDEVTGKVVTIKPTEKTPEEKIAALVEENQLLKAQNKALSDRADFIEDVIAEIATQVYQ</sequence>
<gene>
    <name evidence="1" type="ORF">IM700_005185</name>
</gene>
<dbReference type="Proteomes" id="UP001516620">
    <property type="component" value="Unassembled WGS sequence"/>
</dbReference>
<evidence type="ECO:0000313" key="1">
    <source>
        <dbReference type="EMBL" id="MBM6995054.1"/>
    </source>
</evidence>
<dbReference type="RefSeq" id="WP_193416483.1">
    <property type="nucleotide sequence ID" value="NZ_JADCNN020000003.1"/>
</dbReference>
<name>A0ABS2H535_9BACL</name>